<comment type="caution">
    <text evidence="2">The sequence shown here is derived from an EMBL/GenBank/DDBJ whole genome shotgun (WGS) entry which is preliminary data.</text>
</comment>
<protein>
    <submittedName>
        <fullName evidence="2">Uncharacterized protein</fullName>
    </submittedName>
</protein>
<gene>
    <name evidence="2" type="ORF">FGADI_5798</name>
</gene>
<name>A0A8H4WXJ8_9HYPO</name>
<accession>A0A8H4WXJ8</accession>
<sequence length="224" mass="23842">MYVIDINNRTGDFQQYSLVAALPHVTGPTTPKVWSSVVAWVQAGGDQGAALLAPKQLLAVAGNSHGPPAFGVGANVPATKPVNLGTAIELSVRDGRPQISEATPSRAIDPSAFELRTDGSFTASEAKNMNLIVGLGVSHSDGDDEDDEGGGYTGSSAVFTPQPNQWYKIKPRMAFYLTAEQYGPGSLIDVVRLGNYALEIDFSKTPGIDRMSVIHRPDGRLVFR</sequence>
<dbReference type="EMBL" id="JABFAI010000134">
    <property type="protein sequence ID" value="KAF4953690.1"/>
    <property type="molecule type" value="Genomic_DNA"/>
</dbReference>
<dbReference type="OrthoDB" id="5413269at2759"/>
<reference evidence="2" key="1">
    <citation type="journal article" date="2020" name="BMC Genomics">
        <title>Correction to: Identification and distribution of gene clusters required for synthesis of sphingolipid metabolism inhibitors in diverse species of the filamentous fungus Fusarium.</title>
        <authorList>
            <person name="Kim H.S."/>
            <person name="Lohmar J.M."/>
            <person name="Busman M."/>
            <person name="Brown D.W."/>
            <person name="Naumann T.A."/>
            <person name="Divon H.H."/>
            <person name="Lysoe E."/>
            <person name="Uhlig S."/>
            <person name="Proctor R.H."/>
        </authorList>
    </citation>
    <scope>NUCLEOTIDE SEQUENCE</scope>
    <source>
        <strain evidence="2">NRRL 45417</strain>
    </source>
</reference>
<evidence type="ECO:0000256" key="1">
    <source>
        <dbReference type="SAM" id="MobiDB-lite"/>
    </source>
</evidence>
<evidence type="ECO:0000313" key="3">
    <source>
        <dbReference type="Proteomes" id="UP000604273"/>
    </source>
</evidence>
<organism evidence="2 3">
    <name type="scientific">Fusarium gaditjirri</name>
    <dbReference type="NCBI Taxonomy" id="282569"/>
    <lineage>
        <taxon>Eukaryota</taxon>
        <taxon>Fungi</taxon>
        <taxon>Dikarya</taxon>
        <taxon>Ascomycota</taxon>
        <taxon>Pezizomycotina</taxon>
        <taxon>Sordariomycetes</taxon>
        <taxon>Hypocreomycetidae</taxon>
        <taxon>Hypocreales</taxon>
        <taxon>Nectriaceae</taxon>
        <taxon>Fusarium</taxon>
        <taxon>Fusarium nisikadoi species complex</taxon>
    </lineage>
</organism>
<evidence type="ECO:0000313" key="2">
    <source>
        <dbReference type="EMBL" id="KAF4953690.1"/>
    </source>
</evidence>
<proteinExistence type="predicted"/>
<reference evidence="2" key="2">
    <citation type="submission" date="2020-05" db="EMBL/GenBank/DDBJ databases">
        <authorList>
            <person name="Kim H.-S."/>
            <person name="Proctor R.H."/>
            <person name="Brown D.W."/>
        </authorList>
    </citation>
    <scope>NUCLEOTIDE SEQUENCE</scope>
    <source>
        <strain evidence="2">NRRL 45417</strain>
    </source>
</reference>
<dbReference type="Proteomes" id="UP000604273">
    <property type="component" value="Unassembled WGS sequence"/>
</dbReference>
<feature type="region of interest" description="Disordered" evidence="1">
    <location>
        <begin position="138"/>
        <end position="157"/>
    </location>
</feature>
<dbReference type="AlphaFoldDB" id="A0A8H4WXJ8"/>
<keyword evidence="3" id="KW-1185">Reference proteome</keyword>